<dbReference type="Gene3D" id="1.20.120.530">
    <property type="entry name" value="GntR ligand-binding domain-like"/>
    <property type="match status" value="1"/>
</dbReference>
<gene>
    <name evidence="5" type="ordered locus">Pden_3206</name>
</gene>
<dbReference type="PROSITE" id="PS50949">
    <property type="entry name" value="HTH_GNTR"/>
    <property type="match status" value="1"/>
</dbReference>
<evidence type="ECO:0000256" key="1">
    <source>
        <dbReference type="ARBA" id="ARBA00023015"/>
    </source>
</evidence>
<evidence type="ECO:0000313" key="5">
    <source>
        <dbReference type="EMBL" id="ABL71287.1"/>
    </source>
</evidence>
<dbReference type="SUPFAM" id="SSF48008">
    <property type="entry name" value="GntR ligand-binding domain-like"/>
    <property type="match status" value="1"/>
</dbReference>
<reference evidence="6" key="1">
    <citation type="submission" date="2006-12" db="EMBL/GenBank/DDBJ databases">
        <title>Complete sequence of chromosome 2 of Paracoccus denitrificans PD1222.</title>
        <authorList>
            <person name="Copeland A."/>
            <person name="Lucas S."/>
            <person name="Lapidus A."/>
            <person name="Barry K."/>
            <person name="Detter J.C."/>
            <person name="Glavina del Rio T."/>
            <person name="Hammon N."/>
            <person name="Israni S."/>
            <person name="Dalin E."/>
            <person name="Tice H."/>
            <person name="Pitluck S."/>
            <person name="Munk A.C."/>
            <person name="Brettin T."/>
            <person name="Bruce D."/>
            <person name="Han C."/>
            <person name="Tapia R."/>
            <person name="Gilna P."/>
            <person name="Schmutz J."/>
            <person name="Larimer F."/>
            <person name="Land M."/>
            <person name="Hauser L."/>
            <person name="Kyrpides N."/>
            <person name="Lykidis A."/>
            <person name="Spiro S."/>
            <person name="Richardson D.J."/>
            <person name="Moir J.W.B."/>
            <person name="Ferguson S.J."/>
            <person name="van Spanning R.J.M."/>
            <person name="Richardson P."/>
        </authorList>
    </citation>
    <scope>NUCLEOTIDE SEQUENCE [LARGE SCALE GENOMIC DNA]</scope>
    <source>
        <strain evidence="6">Pd 1222</strain>
    </source>
</reference>
<organism evidence="5 6">
    <name type="scientific">Paracoccus denitrificans (strain Pd 1222)</name>
    <dbReference type="NCBI Taxonomy" id="318586"/>
    <lineage>
        <taxon>Bacteria</taxon>
        <taxon>Pseudomonadati</taxon>
        <taxon>Pseudomonadota</taxon>
        <taxon>Alphaproteobacteria</taxon>
        <taxon>Rhodobacterales</taxon>
        <taxon>Paracoccaceae</taxon>
        <taxon>Paracoccus</taxon>
    </lineage>
</organism>
<dbReference type="KEGG" id="pde:Pden_3206"/>
<dbReference type="SMART" id="SM00345">
    <property type="entry name" value="HTH_GNTR"/>
    <property type="match status" value="1"/>
</dbReference>
<evidence type="ECO:0000256" key="2">
    <source>
        <dbReference type="ARBA" id="ARBA00023125"/>
    </source>
</evidence>
<dbReference type="InterPro" id="IPR000524">
    <property type="entry name" value="Tscrpt_reg_HTH_GntR"/>
</dbReference>
<evidence type="ECO:0000256" key="3">
    <source>
        <dbReference type="ARBA" id="ARBA00023163"/>
    </source>
</evidence>
<dbReference type="PRINTS" id="PR00035">
    <property type="entry name" value="HTHGNTR"/>
</dbReference>
<dbReference type="Pfam" id="PF00392">
    <property type="entry name" value="GntR"/>
    <property type="match status" value="1"/>
</dbReference>
<keyword evidence="2" id="KW-0238">DNA-binding</keyword>
<evidence type="ECO:0000259" key="4">
    <source>
        <dbReference type="PROSITE" id="PS50949"/>
    </source>
</evidence>
<dbReference type="Gene3D" id="1.10.10.10">
    <property type="entry name" value="Winged helix-like DNA-binding domain superfamily/Winged helix DNA-binding domain"/>
    <property type="match status" value="1"/>
</dbReference>
<protein>
    <submittedName>
        <fullName evidence="5">Transcriptional regulator, GntR family</fullName>
    </submittedName>
</protein>
<dbReference type="InterPro" id="IPR036388">
    <property type="entry name" value="WH-like_DNA-bd_sf"/>
</dbReference>
<dbReference type="SMART" id="SM00895">
    <property type="entry name" value="FCD"/>
    <property type="match status" value="1"/>
</dbReference>
<dbReference type="PANTHER" id="PTHR43537:SF5">
    <property type="entry name" value="UXU OPERON TRANSCRIPTIONAL REGULATOR"/>
    <property type="match status" value="1"/>
</dbReference>
<dbReference type="InterPro" id="IPR036390">
    <property type="entry name" value="WH_DNA-bd_sf"/>
</dbReference>
<sequence length="236" mass="25764">MPRSKSEYVAQRLLDRIITDNLASGSYLGTEAELLQQFNVSRPTLRESLRILETQGVIELRPGPGGGIMITRPGTDIVAHGLSVYLRVHGIPDTTMHRALIALQPALIAQAAEMGSADDFDALDAVVEKMRLTSDLRELRQELRHFYLLIARATQNQILDIFWSTLDKLSGGPASTLEGEKITAAGRQRIVALHGEMVSACRAKDPSTASALLNALLSAPSPSQTQSRRRQARSEA</sequence>
<evidence type="ECO:0000313" key="6">
    <source>
        <dbReference type="Proteomes" id="UP000000361"/>
    </source>
</evidence>
<dbReference type="GO" id="GO:0003700">
    <property type="term" value="F:DNA-binding transcription factor activity"/>
    <property type="evidence" value="ECO:0007669"/>
    <property type="project" value="InterPro"/>
</dbReference>
<keyword evidence="6" id="KW-1185">Reference proteome</keyword>
<dbReference type="Pfam" id="PF07729">
    <property type="entry name" value="FCD"/>
    <property type="match status" value="1"/>
</dbReference>
<feature type="domain" description="HTH gntR-type" evidence="4">
    <location>
        <begin position="3"/>
        <end position="73"/>
    </location>
</feature>
<proteinExistence type="predicted"/>
<dbReference type="SUPFAM" id="SSF46785">
    <property type="entry name" value="Winged helix' DNA-binding domain"/>
    <property type="match status" value="1"/>
</dbReference>
<dbReference type="Proteomes" id="UP000000361">
    <property type="component" value="Chromosome 2"/>
</dbReference>
<dbReference type="CDD" id="cd07377">
    <property type="entry name" value="WHTH_GntR"/>
    <property type="match status" value="1"/>
</dbReference>
<keyword evidence="3" id="KW-0804">Transcription</keyword>
<dbReference type="AlphaFoldDB" id="A1B6Z3"/>
<dbReference type="eggNOG" id="COG2186">
    <property type="taxonomic scope" value="Bacteria"/>
</dbReference>
<dbReference type="STRING" id="318586.Pden_3206"/>
<dbReference type="EnsemblBacteria" id="ABL71287">
    <property type="protein sequence ID" value="ABL71287"/>
    <property type="gene ID" value="Pden_3206"/>
</dbReference>
<dbReference type="HOGENOM" id="CLU_017584_9_0_5"/>
<dbReference type="GO" id="GO:0003677">
    <property type="term" value="F:DNA binding"/>
    <property type="evidence" value="ECO:0007669"/>
    <property type="project" value="UniProtKB-KW"/>
</dbReference>
<dbReference type="EMBL" id="CP000490">
    <property type="protein sequence ID" value="ABL71287.1"/>
    <property type="molecule type" value="Genomic_DNA"/>
</dbReference>
<name>A1B6Z3_PARDP</name>
<accession>A1B6Z3</accession>
<keyword evidence="1" id="KW-0805">Transcription regulation</keyword>
<dbReference type="InterPro" id="IPR011711">
    <property type="entry name" value="GntR_C"/>
</dbReference>
<dbReference type="InterPro" id="IPR008920">
    <property type="entry name" value="TF_FadR/GntR_C"/>
</dbReference>
<dbReference type="PANTHER" id="PTHR43537">
    <property type="entry name" value="TRANSCRIPTIONAL REGULATOR, GNTR FAMILY"/>
    <property type="match status" value="1"/>
</dbReference>